<protein>
    <submittedName>
        <fullName evidence="6">ABC transporter substrate-binding protein</fullName>
    </submittedName>
</protein>
<dbReference type="InterPro" id="IPR000914">
    <property type="entry name" value="SBP_5_dom"/>
</dbReference>
<dbReference type="Proteomes" id="UP000034034">
    <property type="component" value="Chromosome"/>
</dbReference>
<evidence type="ECO:0000256" key="1">
    <source>
        <dbReference type="ARBA" id="ARBA00005695"/>
    </source>
</evidence>
<dbReference type="CDD" id="cd08518">
    <property type="entry name" value="PBP2_NikA_DppA_OppA_like_19"/>
    <property type="match status" value="1"/>
</dbReference>
<dbReference type="GO" id="GO:1904680">
    <property type="term" value="F:peptide transmembrane transporter activity"/>
    <property type="evidence" value="ECO:0007669"/>
    <property type="project" value="TreeGrafter"/>
</dbReference>
<dbReference type="KEGG" id="sxi:SXIM_01730"/>
<evidence type="ECO:0000313" key="7">
    <source>
        <dbReference type="Proteomes" id="UP000034034"/>
    </source>
</evidence>
<dbReference type="Gene3D" id="3.40.190.10">
    <property type="entry name" value="Periplasmic binding protein-like II"/>
    <property type="match status" value="1"/>
</dbReference>
<dbReference type="InterPro" id="IPR039424">
    <property type="entry name" value="SBP_5"/>
</dbReference>
<proteinExistence type="inferred from homology"/>
<dbReference type="Gene3D" id="3.90.76.10">
    <property type="entry name" value="Dipeptide-binding Protein, Domain 1"/>
    <property type="match status" value="1"/>
</dbReference>
<dbReference type="EMBL" id="CP009922">
    <property type="protein sequence ID" value="AKG41557.1"/>
    <property type="molecule type" value="Genomic_DNA"/>
</dbReference>
<evidence type="ECO:0000256" key="4">
    <source>
        <dbReference type="SAM" id="SignalP"/>
    </source>
</evidence>
<dbReference type="InterPro" id="IPR030678">
    <property type="entry name" value="Peptide/Ni-bd"/>
</dbReference>
<dbReference type="GO" id="GO:0043190">
    <property type="term" value="C:ATP-binding cassette (ABC) transporter complex"/>
    <property type="evidence" value="ECO:0007669"/>
    <property type="project" value="InterPro"/>
</dbReference>
<dbReference type="PANTHER" id="PTHR30290:SF9">
    <property type="entry name" value="OLIGOPEPTIDE-BINDING PROTEIN APPA"/>
    <property type="match status" value="1"/>
</dbReference>
<reference evidence="6" key="1">
    <citation type="submission" date="2019-08" db="EMBL/GenBank/DDBJ databases">
        <title>Complete genome sequence of a mangrove-derived Streptomyces xiamenensis.</title>
        <authorList>
            <person name="Xu J."/>
        </authorList>
    </citation>
    <scope>NUCLEOTIDE SEQUENCE</scope>
    <source>
        <strain evidence="6">318</strain>
    </source>
</reference>
<sequence>MHMTARTVRTAVAALAAGSLLALAACSTPSEGDNGDDGAPGGADSLVVGIANEPDTLSPLLGYGKDGNSKIFDGLLRRDAGMNLQPALAAALPEVSDDGLTYTYPLREDITFSDGEPFTAEDVVFTYETILDDTTLNPNKDELDAVESVEAPDEHTVVFTLGYPYAPFAERTVLPIAAAHAAAGQDINTGPYNTEPVGTGPYLLTGWTRGERLTFEANPDYWGGAPDVTRLTMAVIPDDDVRATRLRTGDLDAAVLPPNLAATFDGEPGLTTLQAESADFRAVTLPTGHPVTGDRDIRRALDLAANRELMVDSILTGAGHAAYGPVPTASDWFARGTERPYDPEAAVRLLEEGGWEAGGDGIRAKDGQRAAFTLWYPAGDRLRQEHALAYASDAREIGVDITVESGSWEVIEGRLATDAVLSGGGDPADPDFELYGLLASSLAGDGWNNMGHYDNPAVDAQLDLGRRSADPAERSAAYDAVQREFAADPGYTFLTHIDHMYVMRDAWENVTTQVEPHDHGLGHGPWWNVEEWTIRP</sequence>
<dbReference type="Gene3D" id="3.10.105.10">
    <property type="entry name" value="Dipeptide-binding Protein, Domain 3"/>
    <property type="match status" value="1"/>
</dbReference>
<organism evidence="6 7">
    <name type="scientific">Streptomyces xiamenensis</name>
    <dbReference type="NCBI Taxonomy" id="408015"/>
    <lineage>
        <taxon>Bacteria</taxon>
        <taxon>Bacillati</taxon>
        <taxon>Actinomycetota</taxon>
        <taxon>Actinomycetes</taxon>
        <taxon>Kitasatosporales</taxon>
        <taxon>Streptomycetaceae</taxon>
        <taxon>Streptomyces</taxon>
    </lineage>
</organism>
<feature type="chain" id="PRO_5039002075" evidence="4">
    <location>
        <begin position="25"/>
        <end position="536"/>
    </location>
</feature>
<keyword evidence="2" id="KW-0813">Transport</keyword>
<evidence type="ECO:0000313" key="6">
    <source>
        <dbReference type="EMBL" id="AKG41557.1"/>
    </source>
</evidence>
<evidence type="ECO:0000256" key="3">
    <source>
        <dbReference type="ARBA" id="ARBA00022729"/>
    </source>
</evidence>
<name>A0A0F7FQA2_9ACTN</name>
<evidence type="ECO:0000256" key="2">
    <source>
        <dbReference type="ARBA" id="ARBA00022448"/>
    </source>
</evidence>
<comment type="similarity">
    <text evidence="1">Belongs to the bacterial solute-binding protein 5 family.</text>
</comment>
<dbReference type="AlphaFoldDB" id="A0A0F7FQA2"/>
<dbReference type="PATRIC" id="fig|408015.6.peg.187"/>
<keyword evidence="3 4" id="KW-0732">Signal</keyword>
<feature type="signal peptide" evidence="4">
    <location>
        <begin position="1"/>
        <end position="24"/>
    </location>
</feature>
<keyword evidence="7" id="KW-1185">Reference proteome</keyword>
<dbReference type="GO" id="GO:0015833">
    <property type="term" value="P:peptide transport"/>
    <property type="evidence" value="ECO:0007669"/>
    <property type="project" value="TreeGrafter"/>
</dbReference>
<evidence type="ECO:0000259" key="5">
    <source>
        <dbReference type="Pfam" id="PF00496"/>
    </source>
</evidence>
<dbReference type="Pfam" id="PF00496">
    <property type="entry name" value="SBP_bac_5"/>
    <property type="match status" value="1"/>
</dbReference>
<dbReference type="HOGENOM" id="CLU_017028_8_5_11"/>
<dbReference type="PIRSF" id="PIRSF002741">
    <property type="entry name" value="MppA"/>
    <property type="match status" value="1"/>
</dbReference>
<accession>A0A0F7FQA2</accession>
<gene>
    <name evidence="6" type="ORF">SXIM_01730</name>
</gene>
<dbReference type="PROSITE" id="PS51257">
    <property type="entry name" value="PROKAR_LIPOPROTEIN"/>
    <property type="match status" value="1"/>
</dbReference>
<dbReference type="PANTHER" id="PTHR30290">
    <property type="entry name" value="PERIPLASMIC BINDING COMPONENT OF ABC TRANSPORTER"/>
    <property type="match status" value="1"/>
</dbReference>
<dbReference type="GO" id="GO:0042597">
    <property type="term" value="C:periplasmic space"/>
    <property type="evidence" value="ECO:0007669"/>
    <property type="project" value="UniProtKB-ARBA"/>
</dbReference>
<dbReference type="STRING" id="408015.SXIM_01730"/>
<dbReference type="SUPFAM" id="SSF53850">
    <property type="entry name" value="Periplasmic binding protein-like II"/>
    <property type="match status" value="1"/>
</dbReference>
<feature type="domain" description="Solute-binding protein family 5" evidence="5">
    <location>
        <begin position="84"/>
        <end position="440"/>
    </location>
</feature>